<name>A0A1S8WHQ0_OPIVI</name>
<gene>
    <name evidence="2" type="ORF">X801_10234</name>
</gene>
<feature type="compositionally biased region" description="Basic and acidic residues" evidence="1">
    <location>
        <begin position="246"/>
        <end position="255"/>
    </location>
</feature>
<evidence type="ECO:0000313" key="2">
    <source>
        <dbReference type="EMBL" id="OON13979.1"/>
    </source>
</evidence>
<proteinExistence type="predicted"/>
<protein>
    <submittedName>
        <fullName evidence="2">Uncharacterized protein</fullName>
    </submittedName>
</protein>
<organism evidence="2 3">
    <name type="scientific">Opisthorchis viverrini</name>
    <name type="common">Southeast Asian liver fluke</name>
    <dbReference type="NCBI Taxonomy" id="6198"/>
    <lineage>
        <taxon>Eukaryota</taxon>
        <taxon>Metazoa</taxon>
        <taxon>Spiralia</taxon>
        <taxon>Lophotrochozoa</taxon>
        <taxon>Platyhelminthes</taxon>
        <taxon>Trematoda</taxon>
        <taxon>Digenea</taxon>
        <taxon>Opisthorchiida</taxon>
        <taxon>Opisthorchiata</taxon>
        <taxon>Opisthorchiidae</taxon>
        <taxon>Opisthorchis</taxon>
    </lineage>
</organism>
<feature type="region of interest" description="Disordered" evidence="1">
    <location>
        <begin position="221"/>
        <end position="266"/>
    </location>
</feature>
<reference evidence="2 3" key="1">
    <citation type="submission" date="2015-03" db="EMBL/GenBank/DDBJ databases">
        <title>Draft genome of the nematode, Opisthorchis viverrini.</title>
        <authorList>
            <person name="Mitreva M."/>
        </authorList>
    </citation>
    <scope>NUCLEOTIDE SEQUENCE [LARGE SCALE GENOMIC DNA]</scope>
    <source>
        <strain evidence="2">Khon Kaen</strain>
    </source>
</reference>
<dbReference type="EMBL" id="KV906965">
    <property type="protein sequence ID" value="OON13979.1"/>
    <property type="molecule type" value="Genomic_DNA"/>
</dbReference>
<dbReference type="AlphaFoldDB" id="A0A1S8WHQ0"/>
<feature type="compositionally biased region" description="Polar residues" evidence="1">
    <location>
        <begin position="229"/>
        <end position="245"/>
    </location>
</feature>
<evidence type="ECO:0000313" key="3">
    <source>
        <dbReference type="Proteomes" id="UP000243686"/>
    </source>
</evidence>
<accession>A0A1S8WHQ0</accession>
<feature type="region of interest" description="Disordered" evidence="1">
    <location>
        <begin position="529"/>
        <end position="570"/>
    </location>
</feature>
<feature type="region of interest" description="Disordered" evidence="1">
    <location>
        <begin position="281"/>
        <end position="300"/>
    </location>
</feature>
<dbReference type="Proteomes" id="UP000243686">
    <property type="component" value="Unassembled WGS sequence"/>
</dbReference>
<feature type="compositionally biased region" description="Polar residues" evidence="1">
    <location>
        <begin position="555"/>
        <end position="564"/>
    </location>
</feature>
<sequence length="1032" mass="116278">MAKRTGFKVSILTPWTLLPENLPVDQCADEQADKFADVLCSRIRTKLLRFSFWPRARGEAYIHSSFDAFQERFLQYSEYAVIVLSGHHVSCLDSIYPRLLVFFTMRPSWSARFLLVFLGEPKGHFRFDTRVLKHDAITFNGSSEDHWSSDEESWSKLFRILKADYRSPSLEDFRNIKPQRWMSVRDLRGHHLAVKVVRTPNPSDTKPYSWNDLRYCNNDNPKKQLGDCGQQNFGLNSASSQSKPELTSERSRNDSESSNQYDIEHRSASLPHLPLRCISVPGGTARSSTSPTLNSDLSPYVGLQAKPSFDEDSRQIKENEEEITRESSEEDFEIRAGVMSPIIEENSELTSVESVDTMAPQVEQNLTPSSLTGYQPKMLASRNIVPVLDGYAPFKNPPVSTAVESKRGILRGDADSTTPTVKEHSKILIVSAAGKDKPHPSVYLESAHLPSRPQTEISSDSVIKQITVRPSGTSDFVLNAAPQMPPQSLMTLEFYPTKLIDEIPHLQTNQNINDPASAYTLAEQSKPYENPVTDWELRNGTNAKPPKEHRLDSEAGNSLVQSRFNPEDKKHEVKKLSTSMDLAYSNPAEVGTGNMNPAVDTMSELENRSNSTLSFTSIDLSEHEPALNHVPLSSFEHVQVQTAVPEGSMEHFNSDTMMEYANDGIIEPVSVSRDKQSDIPRVYHKEEVKSFRLDQHQKETQLPKIFCDHGYSESSEDVQSMKREFGVTALQSEVQELTGRYLVECEETDHSESGCLERIILVSNPVPKLYAKPPATDPLGEIFVESHGNNLGEERQTPNGEDWTSMIVDNRIKGILSDKSLVVDLHGYREFIENERTSSSTVLRNFVETGGDSCLLKMSPDSQIQLESSGERLKGKCNQITSASSFLGTENLDQQGQQEIVVFDQTFGQHRPQIWSLTCLISMAEFLAGYIPRHLRWFYSSVFQSREEMMDEMAGRNLTMRVHDGLRNPVYVTLVFFGIATASPHISQWPQLVANLFGSYDLYLYAPTIFANRPILSYLGRAWPWGGSTRLT</sequence>
<keyword evidence="3" id="KW-1185">Reference proteome</keyword>
<feature type="compositionally biased region" description="Polar residues" evidence="1">
    <location>
        <begin position="285"/>
        <end position="297"/>
    </location>
</feature>
<evidence type="ECO:0000256" key="1">
    <source>
        <dbReference type="SAM" id="MobiDB-lite"/>
    </source>
</evidence>